<dbReference type="Pfam" id="PF01734">
    <property type="entry name" value="Patatin"/>
    <property type="match status" value="1"/>
</dbReference>
<evidence type="ECO:0000259" key="3">
    <source>
        <dbReference type="PROSITE" id="PS51635"/>
    </source>
</evidence>
<dbReference type="SUPFAM" id="SSF52151">
    <property type="entry name" value="FabD/lysophospholipase-like"/>
    <property type="match status" value="1"/>
</dbReference>
<reference evidence="4 5" key="1">
    <citation type="journal article" date="2017" name="BMC Genomics">
        <title>Whole-genome assembly of Babesia ovata and comparative genomics between closely related pathogens.</title>
        <authorList>
            <person name="Yamagishi J."/>
            <person name="Asada M."/>
            <person name="Hakimi H."/>
            <person name="Tanaka T.Q."/>
            <person name="Sugimoto C."/>
            <person name="Kawazu S."/>
        </authorList>
    </citation>
    <scope>NUCLEOTIDE SEQUENCE [LARGE SCALE GENOMIC DNA]</scope>
    <source>
        <strain evidence="4 5">Miyake</strain>
    </source>
</reference>
<evidence type="ECO:0000256" key="2">
    <source>
        <dbReference type="PROSITE-ProRule" id="PRU01161"/>
    </source>
</evidence>
<dbReference type="RefSeq" id="XP_028867924.1">
    <property type="nucleotide sequence ID" value="XM_029012091.1"/>
</dbReference>
<dbReference type="PROSITE" id="PS51635">
    <property type="entry name" value="PNPLA"/>
    <property type="match status" value="1"/>
</dbReference>
<name>A0A2H6KFA9_9APIC</name>
<dbReference type="OrthoDB" id="197155at2759"/>
<evidence type="ECO:0000256" key="1">
    <source>
        <dbReference type="ARBA" id="ARBA00023098"/>
    </source>
</evidence>
<gene>
    <name evidence="4" type="ORF">BOVATA_031740</name>
</gene>
<feature type="active site" description="Nucleophile" evidence="2">
    <location>
        <position position="324"/>
    </location>
</feature>
<dbReference type="Proteomes" id="UP000236319">
    <property type="component" value="Unassembled WGS sequence"/>
</dbReference>
<dbReference type="VEuPathDB" id="PiroplasmaDB:BOVATA_031740"/>
<dbReference type="EMBL" id="BDSA01000003">
    <property type="protein sequence ID" value="GBE61681.1"/>
    <property type="molecule type" value="Genomic_DNA"/>
</dbReference>
<keyword evidence="1 2" id="KW-0443">Lipid metabolism</keyword>
<dbReference type="PANTHER" id="PTHR12406:SF7">
    <property type="entry name" value="PATATIN-LIKE PHOSPHOLIPASE DOMAIN-CONTAINING PROTEIN 4"/>
    <property type="match status" value="1"/>
</dbReference>
<dbReference type="InterPro" id="IPR033562">
    <property type="entry name" value="PLPL"/>
</dbReference>
<comment type="caution">
    <text evidence="4">The sequence shown here is derived from an EMBL/GenBank/DDBJ whole genome shotgun (WGS) entry which is preliminary data.</text>
</comment>
<comment type="caution">
    <text evidence="2">Lacks conserved residue(s) required for the propagation of feature annotation.</text>
</comment>
<dbReference type="GeneID" id="39875451"/>
<keyword evidence="2" id="KW-0442">Lipid degradation</keyword>
<dbReference type="AlphaFoldDB" id="A0A2H6KFA9"/>
<organism evidence="4 5">
    <name type="scientific">Babesia ovata</name>
    <dbReference type="NCBI Taxonomy" id="189622"/>
    <lineage>
        <taxon>Eukaryota</taxon>
        <taxon>Sar</taxon>
        <taxon>Alveolata</taxon>
        <taxon>Apicomplexa</taxon>
        <taxon>Aconoidasida</taxon>
        <taxon>Piroplasmida</taxon>
        <taxon>Babesiidae</taxon>
        <taxon>Babesia</taxon>
    </lineage>
</organism>
<dbReference type="PANTHER" id="PTHR12406">
    <property type="entry name" value="CALCIUM-INDEPENDENT PHOSPHOLIPASE A2 IPLA2 -RELATED"/>
    <property type="match status" value="1"/>
</dbReference>
<dbReference type="GO" id="GO:0016020">
    <property type="term" value="C:membrane"/>
    <property type="evidence" value="ECO:0007669"/>
    <property type="project" value="TreeGrafter"/>
</dbReference>
<evidence type="ECO:0000313" key="5">
    <source>
        <dbReference type="Proteomes" id="UP000236319"/>
    </source>
</evidence>
<dbReference type="InterPro" id="IPR002641">
    <property type="entry name" value="PNPLA_dom"/>
</dbReference>
<keyword evidence="5" id="KW-1185">Reference proteome</keyword>
<dbReference type="GO" id="GO:0004806">
    <property type="term" value="F:triacylglycerol lipase activity"/>
    <property type="evidence" value="ECO:0007669"/>
    <property type="project" value="TreeGrafter"/>
</dbReference>
<keyword evidence="2" id="KW-0378">Hydrolase</keyword>
<proteinExistence type="predicted"/>
<dbReference type="GO" id="GO:0005811">
    <property type="term" value="C:lipid droplet"/>
    <property type="evidence" value="ECO:0007669"/>
    <property type="project" value="TreeGrafter"/>
</dbReference>
<dbReference type="GO" id="GO:0005737">
    <property type="term" value="C:cytoplasm"/>
    <property type="evidence" value="ECO:0007669"/>
    <property type="project" value="TreeGrafter"/>
</dbReference>
<protein>
    <submittedName>
        <fullName evidence="4">Lysophospholipase like protein</fullName>
    </submittedName>
</protein>
<dbReference type="InterPro" id="IPR016035">
    <property type="entry name" value="Acyl_Trfase/lysoPLipase"/>
</dbReference>
<accession>A0A2H6KFA9</accession>
<feature type="domain" description="PNPLA" evidence="3">
    <location>
        <begin position="289"/>
        <end position="458"/>
    </location>
</feature>
<feature type="active site" description="Proton acceptor" evidence="2">
    <location>
        <position position="444"/>
    </location>
</feature>
<sequence length="848" mass="96317">MGLSSASVVGFHSGFWDHHSQLMKPVAASLSNLKKRGFFDENVCRKDVPNNGKVEEFKGPRIYMGDLNPQNDICEYVKYLNFRDVKQYLADKGVDTENISCAELINDYKLIENLAHVQQLVALTQHYEDPDPTVFVAKVPRKDDIDIEEAEVKAASYLAYGSDFKIKYVAPPLAKKCPSAAYPSFNLLFATVIDAIQGFLRAEAEDSKAAVTYLKSACLHLQLFTGGAVSGAQLVYDVLQDYGTMGYVLIDDMYNGAPPPTMRDAMEMAKYVIKDEMRQRNVFKPDLAISLSPGGFLLPMFVGFVDYLMELNILNMTVPISGSSAGSVMSIVTTMYNRNRYEIMELFEEAGEALMSNMTVGTLDEVFSPFVMGFASKELYKTLSERIGPVQVNFGVRKEGKFEPRYVTLAESNEALLDAVRASSNVPGFFTIGAIDINGEAAYDGFFATKNFFMGSTKSPGRRTIRFNPMPLGIGRSVGSNLMNFVANSFLQKKDMYYIHFIRLKSLIKQMLTRRMEYMSLDKMEQWQEEIQQCMKVYNAMSKTGTGITTSEVEAWVKMLSTKPGETQSESGQQDCALTRLFRLVVGSERALKIGANSKKHAGGYKDKLGRISLMRTFAKPGQSKFNGVEFLSTPYTLIEWLSYEWEYVGDAETPKSPAEEEIKVLRDILHHLTPPSSLTYHFTDFPYILMSAMSTLKNIIVALYPREKHTGRHLYDNGRAIGFRWLLAEYIAFENWLYLRIRQLTEEPDLAILEWQKVTPRATEEARASNVEPLHTRQYNRLEGTVRLMRKEKIDELLKHFEERPAVKDVHRLVFKLQNRLVRRALAYGVVNPYFLHILGHRHFWVE</sequence>
<feature type="short sequence motif" description="GXSXG" evidence="2">
    <location>
        <begin position="322"/>
        <end position="326"/>
    </location>
</feature>
<evidence type="ECO:0000313" key="4">
    <source>
        <dbReference type="EMBL" id="GBE61681.1"/>
    </source>
</evidence>
<dbReference type="GO" id="GO:0019433">
    <property type="term" value="P:triglyceride catabolic process"/>
    <property type="evidence" value="ECO:0007669"/>
    <property type="project" value="TreeGrafter"/>
</dbReference>
<dbReference type="GO" id="GO:0055088">
    <property type="term" value="P:lipid homeostasis"/>
    <property type="evidence" value="ECO:0007669"/>
    <property type="project" value="TreeGrafter"/>
</dbReference>